<dbReference type="Proteomes" id="UP000697107">
    <property type="component" value="Unassembled WGS sequence"/>
</dbReference>
<dbReference type="EMBL" id="RCML01001049">
    <property type="protein sequence ID" value="KAG2966047.1"/>
    <property type="molecule type" value="Genomic_DNA"/>
</dbReference>
<evidence type="ECO:0000256" key="1">
    <source>
        <dbReference type="SAM" id="MobiDB-lite"/>
    </source>
</evidence>
<accession>A0A8T1FD46</accession>
<proteinExistence type="predicted"/>
<comment type="caution">
    <text evidence="2">The sequence shown here is derived from an EMBL/GenBank/DDBJ whole genome shotgun (WGS) entry which is preliminary data.</text>
</comment>
<feature type="compositionally biased region" description="Low complexity" evidence="1">
    <location>
        <begin position="24"/>
        <end position="33"/>
    </location>
</feature>
<evidence type="ECO:0000313" key="2">
    <source>
        <dbReference type="EMBL" id="KAG2966047.1"/>
    </source>
</evidence>
<name>A0A8T1FD46_9STRA</name>
<organism evidence="2 3">
    <name type="scientific">Phytophthora cactorum</name>
    <dbReference type="NCBI Taxonomy" id="29920"/>
    <lineage>
        <taxon>Eukaryota</taxon>
        <taxon>Sar</taxon>
        <taxon>Stramenopiles</taxon>
        <taxon>Oomycota</taxon>
        <taxon>Peronosporomycetes</taxon>
        <taxon>Peronosporales</taxon>
        <taxon>Peronosporaceae</taxon>
        <taxon>Phytophthora</taxon>
    </lineage>
</organism>
<protein>
    <submittedName>
        <fullName evidence="2">Uncharacterized protein</fullName>
    </submittedName>
</protein>
<evidence type="ECO:0000313" key="3">
    <source>
        <dbReference type="Proteomes" id="UP000697107"/>
    </source>
</evidence>
<feature type="region of interest" description="Disordered" evidence="1">
    <location>
        <begin position="22"/>
        <end position="44"/>
    </location>
</feature>
<sequence>MCSTCGESSYWRLSTSRQGEIKSSKLAISSSGSTRRREYSTPQDPRCRINNNANEIRVCCQSRASIARVSTELIAEASRCGGLSVWMFLKMPTILP</sequence>
<reference evidence="2" key="1">
    <citation type="submission" date="2018-10" db="EMBL/GenBank/DDBJ databases">
        <title>Effector identification in a new, highly contiguous assembly of the strawberry crown rot pathogen Phytophthora cactorum.</title>
        <authorList>
            <person name="Armitage A.D."/>
            <person name="Nellist C.F."/>
            <person name="Bates H."/>
            <person name="Vickerstaff R.J."/>
            <person name="Harrison R.J."/>
        </authorList>
    </citation>
    <scope>NUCLEOTIDE SEQUENCE</scope>
    <source>
        <strain evidence="2">P415</strain>
    </source>
</reference>
<dbReference type="AlphaFoldDB" id="A0A8T1FD46"/>
<gene>
    <name evidence="2" type="ORF">PC118_g19391</name>
</gene>